<dbReference type="Gene3D" id="1.25.40.420">
    <property type="match status" value="1"/>
</dbReference>
<protein>
    <submittedName>
        <fullName evidence="1">Uncharacterized protein</fullName>
    </submittedName>
</protein>
<proteinExistence type="predicted"/>
<organism evidence="1">
    <name type="scientific">Bracon brevicornis</name>
    <dbReference type="NCBI Taxonomy" id="1563983"/>
    <lineage>
        <taxon>Eukaryota</taxon>
        <taxon>Metazoa</taxon>
        <taxon>Ecdysozoa</taxon>
        <taxon>Arthropoda</taxon>
        <taxon>Hexapoda</taxon>
        <taxon>Insecta</taxon>
        <taxon>Pterygota</taxon>
        <taxon>Neoptera</taxon>
        <taxon>Endopterygota</taxon>
        <taxon>Hymenoptera</taxon>
        <taxon>Apocrita</taxon>
        <taxon>Ichneumonoidea</taxon>
        <taxon>Braconidae</taxon>
        <taxon>Braconinae</taxon>
        <taxon>Bracon</taxon>
    </lineage>
</organism>
<sequence>MREKLLAGLKELCERNLIESLTPENVASLLLMAEEFNCDSLKRSGLAYCEENAMSLNKSFAWKIMERVNPELFNEVCEASIGGSQSSNVDDSELSN</sequence>
<dbReference type="EMBL" id="CADCXW020000009">
    <property type="protein sequence ID" value="CAD1542883.1"/>
    <property type="molecule type" value="Genomic_DNA"/>
</dbReference>
<name>A0A6V7IYZ5_9HYME</name>
<reference evidence="1" key="1">
    <citation type="submission" date="2020-07" db="EMBL/GenBank/DDBJ databases">
        <authorList>
            <person name="Ferguson B K."/>
        </authorList>
    </citation>
    <scope>NUCLEOTIDE SEQUENCE</scope>
    <source>
        <strain evidence="1">L06</strain>
    </source>
</reference>
<accession>A0A6V7IYZ5</accession>
<dbReference type="AlphaFoldDB" id="A0A6V7IYZ5"/>
<evidence type="ECO:0000313" key="1">
    <source>
        <dbReference type="EMBL" id="CAD1542883.1"/>
    </source>
</evidence>
<gene>
    <name evidence="1" type="ORF">BBRV_LOCUS33736</name>
</gene>